<dbReference type="EC" id="1.-.-.-" evidence="3"/>
<accession>A0ABV9K824</accession>
<gene>
    <name evidence="3" type="ORF">ACFO3G_06335</name>
</gene>
<dbReference type="Gene3D" id="3.40.50.360">
    <property type="match status" value="1"/>
</dbReference>
<dbReference type="Proteomes" id="UP001596020">
    <property type="component" value="Unassembled WGS sequence"/>
</dbReference>
<name>A0ABV9K824_9PORP</name>
<keyword evidence="4" id="KW-1185">Reference proteome</keyword>
<dbReference type="PANTHER" id="PTHR47307:SF1">
    <property type="entry name" value="GLUTATHIONE-REGULATED POTASSIUM-EFFLUX SYSTEM ANCILLARY PROTEIN KEFG"/>
    <property type="match status" value="1"/>
</dbReference>
<protein>
    <submittedName>
        <fullName evidence="3">NAD(P)H-dependent oxidoreductase</fullName>
        <ecNumber evidence="3">1.-.-.-</ecNumber>
    </submittedName>
</protein>
<evidence type="ECO:0000259" key="2">
    <source>
        <dbReference type="Pfam" id="PF02525"/>
    </source>
</evidence>
<organism evidence="3 4">
    <name type="scientific">Falsiporphyromonas endometrii</name>
    <dbReference type="NCBI Taxonomy" id="1387297"/>
    <lineage>
        <taxon>Bacteria</taxon>
        <taxon>Pseudomonadati</taxon>
        <taxon>Bacteroidota</taxon>
        <taxon>Bacteroidia</taxon>
        <taxon>Bacteroidales</taxon>
        <taxon>Porphyromonadaceae</taxon>
        <taxon>Falsiporphyromonas</taxon>
    </lineage>
</organism>
<dbReference type="InterPro" id="IPR003680">
    <property type="entry name" value="Flavodoxin_fold"/>
</dbReference>
<comment type="caution">
    <text evidence="3">The sequence shown here is derived from an EMBL/GenBank/DDBJ whole genome shotgun (WGS) entry which is preliminary data.</text>
</comment>
<dbReference type="PANTHER" id="PTHR47307">
    <property type="entry name" value="GLUTATHIONE-REGULATED POTASSIUM-EFFLUX SYSTEM ANCILLARY PROTEIN KEFG"/>
    <property type="match status" value="1"/>
</dbReference>
<sequence length="176" mass="19885">MMKKTLVIVVHPHLENGSVISKAWCDALEKCENVTLHKICQVYPDGKIDVEKEQALVEAHERVIFQFPLWWYGGPAMMKTWLDVVLTEGWAFGPGGDKMERIEIGAAVSCGGSEKDFFEGGPQRHTLAHYLDVFDGIAGFTRAKYIGFHAVYDTYNPETVANLDKNIKSYIEFLEK</sequence>
<evidence type="ECO:0000256" key="1">
    <source>
        <dbReference type="ARBA" id="ARBA00023002"/>
    </source>
</evidence>
<dbReference type="InterPro" id="IPR046980">
    <property type="entry name" value="KefG/KefF"/>
</dbReference>
<reference evidence="4" key="1">
    <citation type="journal article" date="2019" name="Int. J. Syst. Evol. Microbiol.">
        <title>The Global Catalogue of Microorganisms (GCM) 10K type strain sequencing project: providing services to taxonomists for standard genome sequencing and annotation.</title>
        <authorList>
            <consortium name="The Broad Institute Genomics Platform"/>
            <consortium name="The Broad Institute Genome Sequencing Center for Infectious Disease"/>
            <person name="Wu L."/>
            <person name="Ma J."/>
        </authorList>
    </citation>
    <scope>NUCLEOTIDE SEQUENCE [LARGE SCALE GENOMIC DNA]</scope>
    <source>
        <strain evidence="4">CGMCC 4.7357</strain>
    </source>
</reference>
<dbReference type="EMBL" id="JBHSGO010000183">
    <property type="protein sequence ID" value="MFC4666214.1"/>
    <property type="molecule type" value="Genomic_DNA"/>
</dbReference>
<proteinExistence type="predicted"/>
<evidence type="ECO:0000313" key="3">
    <source>
        <dbReference type="EMBL" id="MFC4666214.1"/>
    </source>
</evidence>
<dbReference type="Pfam" id="PF02525">
    <property type="entry name" value="Flavodoxin_2"/>
    <property type="match status" value="1"/>
</dbReference>
<keyword evidence="1 3" id="KW-0560">Oxidoreductase</keyword>
<dbReference type="GO" id="GO:0016491">
    <property type="term" value="F:oxidoreductase activity"/>
    <property type="evidence" value="ECO:0007669"/>
    <property type="project" value="UniProtKB-KW"/>
</dbReference>
<dbReference type="InterPro" id="IPR029039">
    <property type="entry name" value="Flavoprotein-like_sf"/>
</dbReference>
<feature type="domain" description="Flavodoxin-like fold" evidence="2">
    <location>
        <begin position="3"/>
        <end position="172"/>
    </location>
</feature>
<evidence type="ECO:0000313" key="4">
    <source>
        <dbReference type="Proteomes" id="UP001596020"/>
    </source>
</evidence>
<dbReference type="SUPFAM" id="SSF52218">
    <property type="entry name" value="Flavoproteins"/>
    <property type="match status" value="1"/>
</dbReference>
<dbReference type="RefSeq" id="WP_380079059.1">
    <property type="nucleotide sequence ID" value="NZ_JBHSGO010000183.1"/>
</dbReference>